<keyword evidence="5" id="KW-0498">Mitosis</keyword>
<feature type="region of interest" description="Disordered" evidence="8">
    <location>
        <begin position="964"/>
        <end position="1019"/>
    </location>
</feature>
<feature type="domain" description="Nuclear condensin complex subunit 3 C-terminal" evidence="9">
    <location>
        <begin position="555"/>
        <end position="861"/>
    </location>
</feature>
<dbReference type="PANTHER" id="PTHR14418:SF5">
    <property type="entry name" value="CONDENSIN COMPLEX SUBUNIT 3"/>
    <property type="match status" value="1"/>
</dbReference>
<dbReference type="FunFam" id="1.25.10.10:FF:000461">
    <property type="entry name" value="Non-SMC condensin I complex, subunit G"/>
    <property type="match status" value="1"/>
</dbReference>
<feature type="compositionally biased region" description="Basic and acidic residues" evidence="8">
    <location>
        <begin position="1000"/>
        <end position="1017"/>
    </location>
</feature>
<keyword evidence="4" id="KW-0132">Cell division</keyword>
<comment type="subcellular location">
    <subcellularLocation>
        <location evidence="1">Chromosome</location>
    </subcellularLocation>
</comment>
<evidence type="ECO:0000256" key="5">
    <source>
        <dbReference type="ARBA" id="ARBA00022776"/>
    </source>
</evidence>
<dbReference type="GO" id="GO:0005737">
    <property type="term" value="C:cytoplasm"/>
    <property type="evidence" value="ECO:0000318"/>
    <property type="project" value="GO_Central"/>
</dbReference>
<protein>
    <recommendedName>
        <fullName evidence="9">Nuclear condensin complex subunit 3 C-terminal domain-containing protein</fullName>
    </recommendedName>
</protein>
<evidence type="ECO:0000313" key="11">
    <source>
        <dbReference type="Proteomes" id="UP000007110"/>
    </source>
</evidence>
<keyword evidence="3" id="KW-0158">Chromosome</keyword>
<dbReference type="GO" id="GO:0000793">
    <property type="term" value="C:condensed chromosome"/>
    <property type="evidence" value="ECO:0000318"/>
    <property type="project" value="GO_Central"/>
</dbReference>
<proteinExistence type="inferred from homology"/>
<dbReference type="OrthoDB" id="27187at2759"/>
<reference evidence="11" key="1">
    <citation type="submission" date="2015-02" db="EMBL/GenBank/DDBJ databases">
        <title>Genome sequencing for Strongylocentrotus purpuratus.</title>
        <authorList>
            <person name="Murali S."/>
            <person name="Liu Y."/>
            <person name="Vee V."/>
            <person name="English A."/>
            <person name="Wang M."/>
            <person name="Skinner E."/>
            <person name="Han Y."/>
            <person name="Muzny D.M."/>
            <person name="Worley K.C."/>
            <person name="Gibbs R.A."/>
        </authorList>
    </citation>
    <scope>NUCLEOTIDE SEQUENCE</scope>
</reference>
<keyword evidence="11" id="KW-1185">Reference proteome</keyword>
<evidence type="ECO:0000256" key="3">
    <source>
        <dbReference type="ARBA" id="ARBA00022454"/>
    </source>
</evidence>
<organism evidence="10 11">
    <name type="scientific">Strongylocentrotus purpuratus</name>
    <name type="common">Purple sea urchin</name>
    <dbReference type="NCBI Taxonomy" id="7668"/>
    <lineage>
        <taxon>Eukaryota</taxon>
        <taxon>Metazoa</taxon>
        <taxon>Echinodermata</taxon>
        <taxon>Eleutherozoa</taxon>
        <taxon>Echinozoa</taxon>
        <taxon>Echinoidea</taxon>
        <taxon>Euechinoidea</taxon>
        <taxon>Echinacea</taxon>
        <taxon>Camarodonta</taxon>
        <taxon>Echinidea</taxon>
        <taxon>Strongylocentrotidae</taxon>
        <taxon>Strongylocentrotus</taxon>
    </lineage>
</organism>
<dbReference type="InterPro" id="IPR027165">
    <property type="entry name" value="CND3"/>
</dbReference>
<dbReference type="FunCoup" id="A0A7M7NUR7">
    <property type="interactions" value="1063"/>
</dbReference>
<dbReference type="InterPro" id="IPR025977">
    <property type="entry name" value="Cnd3_C"/>
</dbReference>
<keyword evidence="7" id="KW-0131">Cell cycle</keyword>
<feature type="compositionally biased region" description="Low complexity" evidence="8">
    <location>
        <begin position="979"/>
        <end position="993"/>
    </location>
</feature>
<name>A0A7M7NUR7_STRPU</name>
<dbReference type="GO" id="GO:0051301">
    <property type="term" value="P:cell division"/>
    <property type="evidence" value="ECO:0007669"/>
    <property type="project" value="UniProtKB-KW"/>
</dbReference>
<dbReference type="Pfam" id="PF12719">
    <property type="entry name" value="Cnd3"/>
    <property type="match status" value="1"/>
</dbReference>
<feature type="compositionally biased region" description="Basic and acidic residues" evidence="8">
    <location>
        <begin position="658"/>
        <end position="673"/>
    </location>
</feature>
<evidence type="ECO:0000256" key="8">
    <source>
        <dbReference type="SAM" id="MobiDB-lite"/>
    </source>
</evidence>
<feature type="region of interest" description="Disordered" evidence="8">
    <location>
        <begin position="906"/>
        <end position="927"/>
    </location>
</feature>
<dbReference type="GO" id="GO:0007076">
    <property type="term" value="P:mitotic chromosome condensation"/>
    <property type="evidence" value="ECO:0000318"/>
    <property type="project" value="GO_Central"/>
</dbReference>
<evidence type="ECO:0000256" key="6">
    <source>
        <dbReference type="ARBA" id="ARBA00023067"/>
    </source>
</evidence>
<dbReference type="InterPro" id="IPR016024">
    <property type="entry name" value="ARM-type_fold"/>
</dbReference>
<dbReference type="Proteomes" id="UP000007110">
    <property type="component" value="Unassembled WGS sequence"/>
</dbReference>
<dbReference type="KEGG" id="spu:115923990"/>
<dbReference type="InParanoid" id="A0A7M7NUR7"/>
<dbReference type="RefSeq" id="XP_030841264.1">
    <property type="nucleotide sequence ID" value="XM_030985404.1"/>
</dbReference>
<feature type="region of interest" description="Disordered" evidence="8">
    <location>
        <begin position="654"/>
        <end position="692"/>
    </location>
</feature>
<reference evidence="10" key="2">
    <citation type="submission" date="2021-01" db="UniProtKB">
        <authorList>
            <consortium name="EnsemblMetazoa"/>
        </authorList>
    </citation>
    <scope>IDENTIFICATION</scope>
</reference>
<evidence type="ECO:0000256" key="4">
    <source>
        <dbReference type="ARBA" id="ARBA00022618"/>
    </source>
</evidence>
<dbReference type="GO" id="GO:0000796">
    <property type="term" value="C:condensin complex"/>
    <property type="evidence" value="ECO:0007669"/>
    <property type="project" value="InterPro"/>
</dbReference>
<dbReference type="GeneID" id="115923990"/>
<dbReference type="AlphaFoldDB" id="A0A7M7NUR7"/>
<dbReference type="EnsemblMetazoa" id="XM_030985404">
    <property type="protein sequence ID" value="XP_030841264"/>
    <property type="gene ID" value="LOC115923990"/>
</dbReference>
<keyword evidence="6" id="KW-0226">DNA condensation</keyword>
<sequence length="1068" mass="119685">MAPKRQYTMKEVFEECQQGLHTHNKLMTALQKNYKQTEDKAAFNDEFVGYLKYSMVIFKRESAVERTLDFVAKFAASFAVNDEEGKENQPDADNTFLTFLFDFLLKSHNGRDRAVRFRACQMINKLLTSLGEEAQIDDDLYDRIYRCMLARVQDKFPAVRVQAVMALARLQDPEDPDCPVIKAYLYLMEKDVNFEVRRTVLSCIAPASQTLPAILERTRDVKDTVRKMAYQVLAEKVHIRALTISQRIKVLQTGLTDHLDMVKDICTGKMLQSWLRTFDGNAIDLLKRLDVENSCTTAELALKAIFEKVPASGLVEDFDLLNEDLVIPIEELSCENVLYWCCLVEHVRSKGDEALMDKLMPTASAFCDYVHKNCDNLEISCHNVTAVEHTLSKEFVSEHLLKMTGSLDQSDEVGRKKLDSLVQDLLIAPHVPPSLVAILITRLKDFHSEDEERIELMAQIISDIRVPITTVEKPIAPEAIRQRELKLASIRMDLTQARDALEDTVANQDFTQAAEMKRRVEELECTKNSLLEESLVMNTTQEIRTEKSDPETLLKCLTIAAELMQHLAMKELNPTLQTLFTVLVLPGITNEDPSVRNMAVKCLGLGAQISRVFAMQQLLLLMQISQVDQETVQVTALQAICDTAQTYGLDIFKLPETSSEKPGEDGEKEGEKEKEDEEEEEAKEKEQSAQSAANSALSILTKLLDSESNELRTVSAEGLAKLLLSGRITSPKLLSRLLLLWYNPTSEEDQHLRSCLGAFFPVYSFAGRVHQECWEEAFLPTLRTLFNAPTTSPMAKVNPGNVAEFMVHLTDHTMLNNKQTADIQETTVHDNLALKLCNAILEDPTAPGTRVLAKTLSMLTINAHNQTHLADIKVLADLLVQHVEEKVALRQVEKFSDSIDALLGVEENQDEGGKTEDGTAAEGADMLDKENETGEKADETMAEAACNITAAQELSEDCKKELAAGETTGKKTRARGKSTKTPAQKKPTKTPSTRGRRKAAVKEENTSDHENESDLVKSKVKGRVKTMSKLAELVMSSDDSDAEFQSRARHTKRDQVLKVLNFADDDSC</sequence>
<dbReference type="InterPro" id="IPR011989">
    <property type="entry name" value="ARM-like"/>
</dbReference>
<evidence type="ECO:0000313" key="10">
    <source>
        <dbReference type="EnsemblMetazoa" id="XP_030841264"/>
    </source>
</evidence>
<evidence type="ECO:0000256" key="2">
    <source>
        <dbReference type="ARBA" id="ARBA00006533"/>
    </source>
</evidence>
<accession>A0A7M7NUR7</accession>
<evidence type="ECO:0000259" key="9">
    <source>
        <dbReference type="Pfam" id="PF12719"/>
    </source>
</evidence>
<dbReference type="Gene3D" id="1.25.10.10">
    <property type="entry name" value="Leucine-rich Repeat Variant"/>
    <property type="match status" value="2"/>
</dbReference>
<dbReference type="PANTHER" id="PTHR14418">
    <property type="entry name" value="CONDENSIN COMPLEX SUBUNIT 3-RELATED"/>
    <property type="match status" value="1"/>
</dbReference>
<dbReference type="OMA" id="NHQKNFV"/>
<evidence type="ECO:0000256" key="1">
    <source>
        <dbReference type="ARBA" id="ARBA00004286"/>
    </source>
</evidence>
<comment type="similarity">
    <text evidence="2">Belongs to the CND3 (condensin subunit 3) family.</text>
</comment>
<evidence type="ECO:0000256" key="7">
    <source>
        <dbReference type="ARBA" id="ARBA00023306"/>
    </source>
</evidence>
<dbReference type="SUPFAM" id="SSF48371">
    <property type="entry name" value="ARM repeat"/>
    <property type="match status" value="1"/>
</dbReference>